<gene>
    <name evidence="3" type="ORF">SAMN05216289_1345</name>
</gene>
<evidence type="ECO:0000313" key="4">
    <source>
        <dbReference type="Proteomes" id="UP000198575"/>
    </source>
</evidence>
<feature type="transmembrane region" description="Helical" evidence="1">
    <location>
        <begin position="225"/>
        <end position="245"/>
    </location>
</feature>
<keyword evidence="4" id="KW-1185">Reference proteome</keyword>
<accession>A0A1I5A909</accession>
<dbReference type="OrthoDB" id="5961152at2"/>
<evidence type="ECO:0000256" key="1">
    <source>
        <dbReference type="SAM" id="Phobius"/>
    </source>
</evidence>
<dbReference type="Proteomes" id="UP000198575">
    <property type="component" value="Unassembled WGS sequence"/>
</dbReference>
<keyword evidence="2" id="KW-0732">Signal</keyword>
<sequence length="253" mass="25579">MIQMINWRMNFRFSCLTFLLLSAAAHAQVTVPVGAAVQLNGGSIDLGGNDLVVGGSLSIGAGAIDAGHGIAIAASGVIDAGTGSLSVSGDWSNAGVFVPGSSLVTFEDGAEALSNYSGNTRFHDAAFVSAAGKTHAFAVGSTQEFDGLLRILGTAALPIQITSSAAGQVAFFNLLPGGSQDIHFVGVSDVHAIGQPLAPDETNQGGAGNDVGWFGNTPLVEAAQIPTLSSFGALLLALALVALVARRRSQFLD</sequence>
<keyword evidence="1" id="KW-0812">Transmembrane</keyword>
<reference evidence="3 4" key="1">
    <citation type="submission" date="2016-10" db="EMBL/GenBank/DDBJ databases">
        <authorList>
            <person name="de Groot N.N."/>
        </authorList>
    </citation>
    <scope>NUCLEOTIDE SEQUENCE [LARGE SCALE GENOMIC DNA]</scope>
    <source>
        <strain evidence="3 4">CGMCC 1.7659</strain>
    </source>
</reference>
<proteinExistence type="predicted"/>
<feature type="signal peptide" evidence="2">
    <location>
        <begin position="1"/>
        <end position="27"/>
    </location>
</feature>
<name>A0A1I5A909_9GAMM</name>
<organism evidence="3 4">
    <name type="scientific">Dokdonella immobilis</name>
    <dbReference type="NCBI Taxonomy" id="578942"/>
    <lineage>
        <taxon>Bacteria</taxon>
        <taxon>Pseudomonadati</taxon>
        <taxon>Pseudomonadota</taxon>
        <taxon>Gammaproteobacteria</taxon>
        <taxon>Lysobacterales</taxon>
        <taxon>Rhodanobacteraceae</taxon>
        <taxon>Dokdonella</taxon>
    </lineage>
</organism>
<evidence type="ECO:0008006" key="5">
    <source>
        <dbReference type="Google" id="ProtNLM"/>
    </source>
</evidence>
<dbReference type="AlphaFoldDB" id="A0A1I5A909"/>
<protein>
    <recommendedName>
        <fullName evidence="5">IPTL-CTERM protein sorting domain-containing protein</fullName>
    </recommendedName>
</protein>
<keyword evidence="1" id="KW-1133">Transmembrane helix</keyword>
<dbReference type="RefSeq" id="WP_092410215.1">
    <property type="nucleotide sequence ID" value="NZ_FOVF01000034.1"/>
</dbReference>
<feature type="chain" id="PRO_5011613027" description="IPTL-CTERM protein sorting domain-containing protein" evidence="2">
    <location>
        <begin position="28"/>
        <end position="253"/>
    </location>
</feature>
<evidence type="ECO:0000256" key="2">
    <source>
        <dbReference type="SAM" id="SignalP"/>
    </source>
</evidence>
<dbReference type="EMBL" id="FOVF01000034">
    <property type="protein sequence ID" value="SFN59061.1"/>
    <property type="molecule type" value="Genomic_DNA"/>
</dbReference>
<keyword evidence="1" id="KW-0472">Membrane</keyword>
<evidence type="ECO:0000313" key="3">
    <source>
        <dbReference type="EMBL" id="SFN59061.1"/>
    </source>
</evidence>